<gene>
    <name evidence="2" type="ORF">H9Y05_02755</name>
</gene>
<dbReference type="Proteomes" id="UP000652681">
    <property type="component" value="Unassembled WGS sequence"/>
</dbReference>
<dbReference type="Pfam" id="PF13584">
    <property type="entry name" value="BatD"/>
    <property type="match status" value="2"/>
</dbReference>
<protein>
    <submittedName>
        <fullName evidence="2">BatD family protein</fullName>
    </submittedName>
</protein>
<name>A0A8J6P7J2_9FLAO</name>
<evidence type="ECO:0000313" key="3">
    <source>
        <dbReference type="Proteomes" id="UP000652681"/>
    </source>
</evidence>
<feature type="transmembrane region" description="Helical" evidence="1">
    <location>
        <begin position="423"/>
        <end position="443"/>
    </location>
</feature>
<accession>A0A8J6P7J2</accession>
<reference evidence="2" key="1">
    <citation type="submission" date="2020-09" db="EMBL/GenBank/DDBJ databases">
        <title>Taishania pollutisoli gen. nov., sp. nov., Isolated from Tetrabromobisphenol A-Contaminated Soil.</title>
        <authorList>
            <person name="Chen Q."/>
        </authorList>
    </citation>
    <scope>NUCLEOTIDE SEQUENCE</scope>
    <source>
        <strain evidence="2">CZZ-1</strain>
    </source>
</reference>
<dbReference type="AlphaFoldDB" id="A0A8J6P7J2"/>
<organism evidence="2 3">
    <name type="scientific">Taishania pollutisoli</name>
    <dbReference type="NCBI Taxonomy" id="2766479"/>
    <lineage>
        <taxon>Bacteria</taxon>
        <taxon>Pseudomonadati</taxon>
        <taxon>Bacteroidota</taxon>
        <taxon>Flavobacteriia</taxon>
        <taxon>Flavobacteriales</taxon>
        <taxon>Crocinitomicaceae</taxon>
        <taxon>Taishania</taxon>
    </lineage>
</organism>
<sequence>MKAVIVHSWFCILSFWAFNQKGRVQLTVEPEEVGINQPLAITINSNVEGDIVENWPSNFVKGYGIQSLSRYVQDVNTGKMVQEHVVVFTGTFNKVGKYKIGPFYVKAGNKTYTSNSVKVNVVSSPTQGTGEDISRQQLRQPAFGTIEVSATKIYEGEPLVMLGRVYARERTYGRPVLRRPFSVEGVSDVYPLQQTEMWENVSIKRKNYESFAFEKKVLFPVGSGTLNIQPFEIYLPFGTQDYNVVSSVPVVEVIPLPANSPSEFIGAVGEFSVEQNCGAKKMKQGDIIQVEVIVSGTGNLHAIETPVLPLPKGMNTYGDAEVKEDYIFNSQGAVGKVTYTYHIQVTKEGDQTIKPVKIAYFNPKEEKYVSVSAPKAITVSVTGDPAFELQNDTDSMALTNRNADQKNLNDPSQRRFFSGENSWMWYGAGGLLLLAGIVLFLMLKPKKGKEEQPVSQKQKSIEKPVAVSEARELISQASFYLREKQADKFYSSIEKALVVIMAVKLKLPADTGMGRSEMLEELKIQQHASVPVIQKLLEKCDYARFGVADSEDEQEIILKQTEQLIG</sequence>
<dbReference type="PANTHER" id="PTHR40940">
    <property type="entry name" value="PROTEIN BATD-RELATED"/>
    <property type="match status" value="1"/>
</dbReference>
<evidence type="ECO:0000313" key="2">
    <source>
        <dbReference type="EMBL" id="MBC9811386.1"/>
    </source>
</evidence>
<dbReference type="PANTHER" id="PTHR40940:SF2">
    <property type="entry name" value="BATD"/>
    <property type="match status" value="1"/>
</dbReference>
<comment type="caution">
    <text evidence="2">The sequence shown here is derived from an EMBL/GenBank/DDBJ whole genome shotgun (WGS) entry which is preliminary data.</text>
</comment>
<dbReference type="RefSeq" id="WP_216713433.1">
    <property type="nucleotide sequence ID" value="NZ_JACVEL010000001.1"/>
</dbReference>
<evidence type="ECO:0000256" key="1">
    <source>
        <dbReference type="SAM" id="Phobius"/>
    </source>
</evidence>
<proteinExistence type="predicted"/>
<dbReference type="EMBL" id="JACVEL010000001">
    <property type="protein sequence ID" value="MBC9811386.1"/>
    <property type="molecule type" value="Genomic_DNA"/>
</dbReference>
<keyword evidence="1" id="KW-0472">Membrane</keyword>
<keyword evidence="3" id="KW-1185">Reference proteome</keyword>
<keyword evidence="1" id="KW-1133">Transmembrane helix</keyword>
<keyword evidence="1" id="KW-0812">Transmembrane</keyword>
<dbReference type="InterPro" id="IPR025738">
    <property type="entry name" value="BatD"/>
</dbReference>